<reference evidence="2" key="4">
    <citation type="submission" date="2025-09" db="UniProtKB">
        <authorList>
            <consortium name="Ensembl"/>
        </authorList>
    </citation>
    <scope>IDENTIFICATION</scope>
    <source>
        <strain evidence="2">17573</strain>
    </source>
</reference>
<dbReference type="PANTHER" id="PTHR46254:SF7">
    <property type="entry name" value="PI4-KINASE N-TERMINAL DOMAIN-CONTAINING PROTEIN"/>
    <property type="match status" value="1"/>
</dbReference>
<reference evidence="2" key="3">
    <citation type="submission" date="2025-08" db="UniProtKB">
        <authorList>
            <consortium name="Ensembl"/>
        </authorList>
    </citation>
    <scope>IDENTIFICATION</scope>
    <source>
        <strain evidence="2">17573</strain>
    </source>
</reference>
<dbReference type="GeneTree" id="ENSGT00940000165497"/>
<accession>A0A5F7ZEL1</accession>
<keyword evidence="3" id="KW-1185">Reference proteome</keyword>
<name>A0A5F7ZEL1_MACMU</name>
<dbReference type="PANTHER" id="PTHR46254">
    <property type="entry name" value="PROTEIN GVQW1-RELATED"/>
    <property type="match status" value="1"/>
</dbReference>
<sequence>FHQQAPQGRAGFPRPGCSQSPLPPCYTARPQCWPLAVPAGPEPSVLPTAPQRSHIAAATSSQPAGPSGLQETRIPAAVTLASSLSQARVTGATPIRERILQGHELWEVGVIRGCLGVSEPQNFTFFCFLFFFFFETESPSVARARVLWPDFGSLQAPPPGFPPFSCLSLPSSWDYRRRHHTRLIFCIFLVETGFHCVRQDGLDLPTS</sequence>
<dbReference type="Bgee" id="ENSMMUG00000050543">
    <property type="expression patterns" value="Expressed in testis and 1 other cell type or tissue"/>
</dbReference>
<dbReference type="Ensembl" id="ENSMMUT00000090805.1">
    <property type="protein sequence ID" value="ENSMMUP00000063072.1"/>
    <property type="gene ID" value="ENSMMUG00000050543.1"/>
</dbReference>
<dbReference type="Proteomes" id="UP000006718">
    <property type="component" value="Chromosome 13"/>
</dbReference>
<organism evidence="2 3">
    <name type="scientific">Macaca mulatta</name>
    <name type="common">Rhesus macaque</name>
    <dbReference type="NCBI Taxonomy" id="9544"/>
    <lineage>
        <taxon>Eukaryota</taxon>
        <taxon>Metazoa</taxon>
        <taxon>Chordata</taxon>
        <taxon>Craniata</taxon>
        <taxon>Vertebrata</taxon>
        <taxon>Euteleostomi</taxon>
        <taxon>Mammalia</taxon>
        <taxon>Eutheria</taxon>
        <taxon>Euarchontoglires</taxon>
        <taxon>Primates</taxon>
        <taxon>Haplorrhini</taxon>
        <taxon>Catarrhini</taxon>
        <taxon>Cercopithecidae</taxon>
        <taxon>Cercopithecinae</taxon>
        <taxon>Macaca</taxon>
    </lineage>
</organism>
<evidence type="ECO:0000313" key="3">
    <source>
        <dbReference type="Proteomes" id="UP000006718"/>
    </source>
</evidence>
<evidence type="ECO:0000313" key="2">
    <source>
        <dbReference type="Ensembl" id="ENSMMUP00000063072.1"/>
    </source>
</evidence>
<proteinExistence type="predicted"/>
<dbReference type="VEuPathDB" id="HostDB:ENSMMUG00000050543"/>
<protein>
    <submittedName>
        <fullName evidence="2">Uncharacterized protein</fullName>
    </submittedName>
</protein>
<reference evidence="3" key="1">
    <citation type="journal article" date="2007" name="Science">
        <title>Evolutionary and biomedical insights from the rhesus macaque genome.</title>
        <authorList>
            <person name="Gibbs R.A."/>
            <person name="Rogers J."/>
            <person name="Katze M.G."/>
            <person name="Bumgarner R."/>
            <person name="Weinstock G.M."/>
            <person name="Mardis E.R."/>
            <person name="Remington K.A."/>
            <person name="Strausberg R.L."/>
            <person name="Venter J.C."/>
            <person name="Wilson R.K."/>
            <person name="Batzer M.A."/>
            <person name="Bustamante C.D."/>
            <person name="Eichler E.E."/>
            <person name="Hahn M.W."/>
            <person name="Hardison R.C."/>
            <person name="Makova K.D."/>
            <person name="Miller W."/>
            <person name="Milosavljevic A."/>
            <person name="Palermo R.E."/>
            <person name="Siepel A."/>
            <person name="Sikela J.M."/>
            <person name="Attaway T."/>
            <person name="Bell S."/>
            <person name="Bernard K.E."/>
            <person name="Buhay C.J."/>
            <person name="Chandrabose M.N."/>
            <person name="Dao M."/>
            <person name="Davis C."/>
            <person name="Delehaunty K.D."/>
            <person name="Ding Y."/>
            <person name="Dinh H.H."/>
            <person name="Dugan-Rocha S."/>
            <person name="Fulton L.A."/>
            <person name="Gabisi R.A."/>
            <person name="Garner T.T."/>
            <person name="Godfrey J."/>
            <person name="Hawes A.C."/>
            <person name="Hernandez J."/>
            <person name="Hines S."/>
            <person name="Holder M."/>
            <person name="Hume J."/>
            <person name="Jhangiani S.N."/>
            <person name="Joshi V."/>
            <person name="Khan Z.M."/>
            <person name="Kirkness E.F."/>
            <person name="Cree A."/>
            <person name="Fowler R.G."/>
            <person name="Lee S."/>
            <person name="Lewis L.R."/>
            <person name="Li Z."/>
            <person name="Liu Y.-S."/>
            <person name="Moore S.M."/>
            <person name="Muzny D."/>
            <person name="Nazareth L.V."/>
            <person name="Ngo D.N."/>
            <person name="Okwuonu G.O."/>
            <person name="Pai G."/>
            <person name="Parker D."/>
            <person name="Paul H.A."/>
            <person name="Pfannkoch C."/>
            <person name="Pohl C.S."/>
            <person name="Rogers Y.-H.C."/>
            <person name="Ruiz S.J."/>
            <person name="Sabo A."/>
            <person name="Santibanez J."/>
            <person name="Schneider B.W."/>
            <person name="Smith S.M."/>
            <person name="Sodergren E."/>
            <person name="Svatek A.F."/>
            <person name="Utterback T.R."/>
            <person name="Vattathil S."/>
            <person name="Warren W."/>
            <person name="White C.S."/>
            <person name="Chinwalla A.T."/>
            <person name="Feng Y."/>
            <person name="Halpern A.L."/>
            <person name="Hillier L.W."/>
            <person name="Huang X."/>
            <person name="Minx P."/>
            <person name="Nelson J.O."/>
            <person name="Pepin K.H."/>
            <person name="Qin X."/>
            <person name="Sutton G.G."/>
            <person name="Venter E."/>
            <person name="Walenz B.P."/>
            <person name="Wallis J.W."/>
            <person name="Worley K.C."/>
            <person name="Yang S.-P."/>
            <person name="Jones S.M."/>
            <person name="Marra M.A."/>
            <person name="Rocchi M."/>
            <person name="Schein J.E."/>
            <person name="Baertsch R."/>
            <person name="Clarke L."/>
            <person name="Csuros M."/>
            <person name="Glasscock J."/>
            <person name="Harris R.A."/>
            <person name="Havlak P."/>
            <person name="Jackson A.R."/>
            <person name="Jiang H."/>
            <person name="Liu Y."/>
            <person name="Messina D.N."/>
            <person name="Shen Y."/>
            <person name="Song H.X.-Z."/>
            <person name="Wylie T."/>
            <person name="Zhang L."/>
            <person name="Birney E."/>
            <person name="Han K."/>
            <person name="Konkel M.K."/>
            <person name="Lee J."/>
            <person name="Smit A.F.A."/>
            <person name="Ullmer B."/>
            <person name="Wang H."/>
            <person name="Xing J."/>
            <person name="Burhans R."/>
            <person name="Cheng Z."/>
            <person name="Karro J.E."/>
            <person name="Ma J."/>
            <person name="Raney B."/>
            <person name="She X."/>
            <person name="Cox M.J."/>
            <person name="Demuth J.P."/>
            <person name="Dumas L.J."/>
            <person name="Han S.-G."/>
            <person name="Hopkins J."/>
            <person name="Karimpour-Fard A."/>
            <person name="Kim Y.H."/>
            <person name="Pollack J.R."/>
            <person name="Vinar T."/>
            <person name="Addo-Quaye C."/>
            <person name="Degenhardt J."/>
            <person name="Denby A."/>
            <person name="Hubisz M.J."/>
            <person name="Indap A."/>
            <person name="Kosiol C."/>
            <person name="Lahn B.T."/>
            <person name="Lawson H.A."/>
            <person name="Marklein A."/>
            <person name="Nielsen R."/>
            <person name="Vallender E.J."/>
            <person name="Clark A.G."/>
            <person name="Ferguson B."/>
            <person name="Hernandez R.D."/>
            <person name="Hirani K."/>
            <person name="Kehrer-Sawatzki H."/>
            <person name="Kolb J."/>
            <person name="Patil S."/>
            <person name="Pu L.-L."/>
            <person name="Ren Y."/>
            <person name="Smith D.G."/>
            <person name="Wheeler D.A."/>
            <person name="Schenck I."/>
            <person name="Ball E.V."/>
            <person name="Chen R."/>
            <person name="Cooper D.N."/>
            <person name="Giardine B."/>
            <person name="Hsu F."/>
            <person name="Kent W.J."/>
            <person name="Lesk A."/>
            <person name="Nelson D.L."/>
            <person name="O'brien W.E."/>
            <person name="Pruefer K."/>
            <person name="Stenson P.D."/>
            <person name="Wallace J.C."/>
            <person name="Ke H."/>
            <person name="Liu X.-M."/>
            <person name="Wang P."/>
            <person name="Xiang A.P."/>
            <person name="Yang F."/>
            <person name="Barber G.P."/>
            <person name="Haussler D."/>
            <person name="Karolchik D."/>
            <person name="Kern A.D."/>
            <person name="Kuhn R.M."/>
            <person name="Smith K.E."/>
            <person name="Zwieg A.S."/>
        </authorList>
    </citation>
    <scope>NUCLEOTIDE SEQUENCE [LARGE SCALE GENOMIC DNA]</scope>
    <source>
        <strain evidence="3">17573</strain>
    </source>
</reference>
<dbReference type="InParanoid" id="A0A5F7ZEL1"/>
<reference evidence="2" key="2">
    <citation type="submission" date="2019-01" db="EMBL/GenBank/DDBJ databases">
        <authorList>
            <person name="Graves T."/>
            <person name="Eichler E.E."/>
            <person name="Wilson R.K."/>
        </authorList>
    </citation>
    <scope>NUCLEOTIDE SEQUENCE [LARGE SCALE GENOMIC DNA]</scope>
    <source>
        <strain evidence="2">17573</strain>
    </source>
</reference>
<evidence type="ECO:0000256" key="1">
    <source>
        <dbReference type="SAM" id="MobiDB-lite"/>
    </source>
</evidence>
<dbReference type="AlphaFoldDB" id="A0A5F7ZEL1"/>
<feature type="region of interest" description="Disordered" evidence="1">
    <location>
        <begin position="43"/>
        <end position="69"/>
    </location>
</feature>